<keyword evidence="3" id="KW-0677">Repeat</keyword>
<feature type="region of interest" description="Disordered" evidence="6">
    <location>
        <begin position="383"/>
        <end position="508"/>
    </location>
</feature>
<dbReference type="GO" id="GO:0008061">
    <property type="term" value="F:chitin binding"/>
    <property type="evidence" value="ECO:0007669"/>
    <property type="project" value="UniProtKB-KW"/>
</dbReference>
<evidence type="ECO:0000256" key="1">
    <source>
        <dbReference type="ARBA" id="ARBA00022669"/>
    </source>
</evidence>
<dbReference type="OMA" id="ECPWPDP"/>
<feature type="domain" description="Chitin-binding type-2" evidence="8">
    <location>
        <begin position="228"/>
        <end position="279"/>
    </location>
</feature>
<feature type="compositionally biased region" description="Low complexity" evidence="6">
    <location>
        <begin position="283"/>
        <end position="328"/>
    </location>
</feature>
<evidence type="ECO:0000259" key="8">
    <source>
        <dbReference type="PROSITE" id="PS50940"/>
    </source>
</evidence>
<keyword evidence="1" id="KW-0147">Chitin-binding</keyword>
<keyword evidence="2 7" id="KW-0732">Signal</keyword>
<feature type="domain" description="Chitin-binding type-2" evidence="8">
    <location>
        <begin position="691"/>
        <end position="742"/>
    </location>
</feature>
<dbReference type="InterPro" id="IPR051940">
    <property type="entry name" value="Chitin_bind-dev_reg"/>
</dbReference>
<feature type="region of interest" description="Disordered" evidence="6">
    <location>
        <begin position="85"/>
        <end position="127"/>
    </location>
</feature>
<evidence type="ECO:0000313" key="9">
    <source>
        <dbReference type="EMBL" id="KAJ6217445.1"/>
    </source>
</evidence>
<evidence type="ECO:0000256" key="5">
    <source>
        <dbReference type="ARBA" id="ARBA00023180"/>
    </source>
</evidence>
<evidence type="ECO:0000256" key="7">
    <source>
        <dbReference type="SAM" id="SignalP"/>
    </source>
</evidence>
<evidence type="ECO:0000256" key="3">
    <source>
        <dbReference type="ARBA" id="ARBA00022737"/>
    </source>
</evidence>
<feature type="region of interest" description="Disordered" evidence="6">
    <location>
        <begin position="179"/>
        <end position="232"/>
    </location>
</feature>
<feature type="compositionally biased region" description="Low complexity" evidence="6">
    <location>
        <begin position="559"/>
        <end position="686"/>
    </location>
</feature>
<feature type="compositionally biased region" description="Low complexity" evidence="6">
    <location>
        <begin position="388"/>
        <end position="499"/>
    </location>
</feature>
<feature type="domain" description="Chitin-binding type-2" evidence="8">
    <location>
        <begin position="31"/>
        <end position="83"/>
    </location>
</feature>
<name>A0A9Q0M4U2_BLOTA</name>
<organism evidence="9 10">
    <name type="scientific">Blomia tropicalis</name>
    <name type="common">Mite</name>
    <dbReference type="NCBI Taxonomy" id="40697"/>
    <lineage>
        <taxon>Eukaryota</taxon>
        <taxon>Metazoa</taxon>
        <taxon>Ecdysozoa</taxon>
        <taxon>Arthropoda</taxon>
        <taxon>Chelicerata</taxon>
        <taxon>Arachnida</taxon>
        <taxon>Acari</taxon>
        <taxon>Acariformes</taxon>
        <taxon>Sarcoptiformes</taxon>
        <taxon>Astigmata</taxon>
        <taxon>Glycyphagoidea</taxon>
        <taxon>Echimyopodidae</taxon>
        <taxon>Blomia</taxon>
    </lineage>
</organism>
<dbReference type="Proteomes" id="UP001142055">
    <property type="component" value="Chromosome 3"/>
</dbReference>
<dbReference type="PANTHER" id="PTHR23301">
    <property type="entry name" value="CHITIN BINDING PERITROPHIN-A"/>
    <property type="match status" value="1"/>
</dbReference>
<feature type="domain" description="Chitin-binding type-2" evidence="8">
    <location>
        <begin position="841"/>
        <end position="893"/>
    </location>
</feature>
<sequence length="1292" mass="147089">MKFYYGFIAILLALLAVSEETDLKLAVNDDANICEDPFGYYPHENCWQFYQCSHGKPYVHTCPDGTQWNQSIPVCVHITTCDRPSEETTTTGIETTTDAPDEPTTSVAETTTEVSEESTTTKSDEELNCSNSDYLPHENCWQFYQCAHGEPVEMTCPDGTQWNQSIPVCVHITTCDRPSEETTTESTEEPTTPELEVTTTETSESTTISEVEPTSTEPESTTSKPEEELNCSNSDYLPHENCWQFYQCAHGEPVEMTCPDGTQWNQTIPVCVHITTCDRPSKEPTTTESEATTTEIPEETTTTETPEETTTSQPETTTTEVSEESTTSKPEEELNCSNSDYLPHENCWQFYQCANGEPVEMTCPDGTQWNQSIPVCVHITTCDRPSEEPTTTEPEASTTETPEENTTTSQPETTTTETSEDTTTTEPEVSTTETPEENTTTTQPETTTIETPEETTTSEPEATTTETPEESTTTETPEETTTSQPETTTTEVSEESTTSKPEEELNCSNSDYLPHENCWQFYQCANGKPVEMTCPDGTQWNQSIPVCVHITTCDRPSEEPTTTEPEASTTETPEENTTTSQPETTTTETSEDTTTTEPEVSTTETPEENTTTTQPETTTIETPEETTTSESEATTTEIPEETTTTETPEETTTSQPETTTTEVSEESTTSKPETTTTEASKESTTSKPEEELNCSNSDYLPHKNCWQFYQCSNGVPVEMTCADGTQWDQSIPVCVHITTCKRPVTSSTTTEKPSTSTTTTTKRPTTTTKKPTTTTKRPTTTTKKPTTTTKRPTTTTKKPTTTTKRPTTTTKKPTTTTKRPTTTTKKPTTTTKRPTTPSGSKFKCPSRFGYFEHEDCWKFWQCSNYIAYEMPCAPFTQWDQRIKTCNHLTDCKRPLLSSKLPSLLPSKSDFECPYRYGVFDHQDCWKFWRCDDYEARETHCPPFTQWDTRIRACRRLTDCTRPNMPTKQPTSTTKRSNSTTSRPTLPSESNFECPYRYGVFEHEDCWKFWRCINFVAKETTCPPFTQWDQRIRNCRRLTDCRRPNMPTKQPTSTTKRSNSTTSRPTTPSESNFECPYRYGVFEHEDCWKFWRCINFVAKETTCPPFTQWDQRIRNCRHLTDCRRPSLPTKRPTTTTRRPTSPSESNFECPHQYGVFEHQDCWKFWRCDNFKAIETSCPPFTQWDQRITACRHLTDCRRPSIPTKQPTTTTKRPTTTTKRPTTTTRRPTSPSESNFECPYRYGVFEHQDCWKFWRCDNFKAIETSCPPFTQWDQRITSCRHLTDCNRPQLSWPY</sequence>
<feature type="chain" id="PRO_5040352225" description="Chitin-binding type-2 domain-containing protein" evidence="7">
    <location>
        <begin position="19"/>
        <end position="1292"/>
    </location>
</feature>
<keyword evidence="4" id="KW-1015">Disulfide bond</keyword>
<dbReference type="InterPro" id="IPR002557">
    <property type="entry name" value="Chitin-bd_dom"/>
</dbReference>
<feature type="domain" description="Chitin-binding type-2" evidence="8">
    <location>
        <begin position="909"/>
        <end position="961"/>
    </location>
</feature>
<feature type="compositionally biased region" description="Low complexity" evidence="6">
    <location>
        <begin position="745"/>
        <end position="838"/>
    </location>
</feature>
<feature type="domain" description="Chitin-binding type-2" evidence="8">
    <location>
        <begin position="333"/>
        <end position="384"/>
    </location>
</feature>
<accession>A0A9Q0M4U2</accession>
<keyword evidence="5" id="KW-0325">Glycoprotein</keyword>
<dbReference type="SUPFAM" id="SSF57625">
    <property type="entry name" value="Invertebrate chitin-binding proteins"/>
    <property type="match status" value="12"/>
</dbReference>
<feature type="signal peptide" evidence="7">
    <location>
        <begin position="1"/>
        <end position="18"/>
    </location>
</feature>
<feature type="region of interest" description="Disordered" evidence="6">
    <location>
        <begin position="743"/>
        <end position="839"/>
    </location>
</feature>
<comment type="caution">
    <text evidence="9">The sequence shown here is derived from an EMBL/GenBank/DDBJ whole genome shotgun (WGS) entry which is preliminary data.</text>
</comment>
<protein>
    <recommendedName>
        <fullName evidence="8">Chitin-binding type-2 domain-containing protein</fullName>
    </recommendedName>
</protein>
<dbReference type="InterPro" id="IPR036508">
    <property type="entry name" value="Chitin-bd_dom_sf"/>
</dbReference>
<feature type="region of interest" description="Disordered" evidence="6">
    <location>
        <begin position="1126"/>
        <end position="1145"/>
    </location>
</feature>
<reference evidence="9" key="1">
    <citation type="submission" date="2022-12" db="EMBL/GenBank/DDBJ databases">
        <title>Genome assemblies of Blomia tropicalis.</title>
        <authorList>
            <person name="Cui Y."/>
        </authorList>
    </citation>
    <scope>NUCLEOTIDE SEQUENCE</scope>
    <source>
        <tissue evidence="9">Adult mites</tissue>
    </source>
</reference>
<dbReference type="EMBL" id="JAPWDV010000003">
    <property type="protein sequence ID" value="KAJ6217445.1"/>
    <property type="molecule type" value="Genomic_DNA"/>
</dbReference>
<dbReference type="Gene3D" id="2.170.140.10">
    <property type="entry name" value="Chitin binding domain"/>
    <property type="match status" value="9"/>
</dbReference>
<feature type="region of interest" description="Disordered" evidence="6">
    <location>
        <begin position="277"/>
        <end position="337"/>
    </location>
</feature>
<keyword evidence="10" id="KW-1185">Reference proteome</keyword>
<evidence type="ECO:0000256" key="2">
    <source>
        <dbReference type="ARBA" id="ARBA00022729"/>
    </source>
</evidence>
<feature type="compositionally biased region" description="Low complexity" evidence="6">
    <location>
        <begin position="189"/>
        <end position="223"/>
    </location>
</feature>
<feature type="region of interest" description="Disordered" evidence="6">
    <location>
        <begin position="554"/>
        <end position="699"/>
    </location>
</feature>
<feature type="region of interest" description="Disordered" evidence="6">
    <location>
        <begin position="1200"/>
        <end position="1232"/>
    </location>
</feature>
<feature type="domain" description="Chitin-binding type-2" evidence="8">
    <location>
        <begin position="1071"/>
        <end position="1123"/>
    </location>
</feature>
<evidence type="ECO:0000313" key="10">
    <source>
        <dbReference type="Proteomes" id="UP001142055"/>
    </source>
</evidence>
<feature type="domain" description="Chitin-binding type-2" evidence="8">
    <location>
        <begin position="1233"/>
        <end position="1285"/>
    </location>
</feature>
<gene>
    <name evidence="9" type="ORF">RDWZM_008602</name>
</gene>
<proteinExistence type="predicted"/>
<dbReference type="Pfam" id="PF01607">
    <property type="entry name" value="CBM_14"/>
    <property type="match status" value="11"/>
</dbReference>
<feature type="compositionally biased region" description="Low complexity" evidence="6">
    <location>
        <begin position="1201"/>
        <end position="1227"/>
    </location>
</feature>
<feature type="domain" description="Chitin-binding type-2" evidence="8">
    <location>
        <begin position="504"/>
        <end position="555"/>
    </location>
</feature>
<feature type="domain" description="Chitin-binding type-2" evidence="8">
    <location>
        <begin position="1145"/>
        <end position="1197"/>
    </location>
</feature>
<feature type="region of interest" description="Disordered" evidence="6">
    <location>
        <begin position="961"/>
        <end position="987"/>
    </location>
</feature>
<evidence type="ECO:0000256" key="6">
    <source>
        <dbReference type="SAM" id="MobiDB-lite"/>
    </source>
</evidence>
<dbReference type="PROSITE" id="PS50940">
    <property type="entry name" value="CHIT_BIND_II"/>
    <property type="match status" value="12"/>
</dbReference>
<feature type="compositionally biased region" description="Low complexity" evidence="6">
    <location>
        <begin position="1126"/>
        <end position="1142"/>
    </location>
</feature>
<feature type="domain" description="Chitin-binding type-2" evidence="8">
    <location>
        <begin position="990"/>
        <end position="1042"/>
    </location>
</feature>
<dbReference type="SMART" id="SM00494">
    <property type="entry name" value="ChtBD2"/>
    <property type="match status" value="12"/>
</dbReference>
<feature type="compositionally biased region" description="Low complexity" evidence="6">
    <location>
        <begin position="87"/>
        <end position="121"/>
    </location>
</feature>
<feature type="compositionally biased region" description="Low complexity" evidence="6">
    <location>
        <begin position="969"/>
        <end position="984"/>
    </location>
</feature>
<dbReference type="GO" id="GO:0005576">
    <property type="term" value="C:extracellular region"/>
    <property type="evidence" value="ECO:0007669"/>
    <property type="project" value="InterPro"/>
</dbReference>
<feature type="compositionally biased region" description="Low complexity" evidence="6">
    <location>
        <begin position="1051"/>
        <end position="1069"/>
    </location>
</feature>
<feature type="region of interest" description="Disordered" evidence="6">
    <location>
        <begin position="1040"/>
        <end position="1069"/>
    </location>
</feature>
<evidence type="ECO:0000256" key="4">
    <source>
        <dbReference type="ARBA" id="ARBA00023157"/>
    </source>
</evidence>
<feature type="domain" description="Chitin-binding type-2" evidence="8">
    <location>
        <begin position="126"/>
        <end position="177"/>
    </location>
</feature>
<dbReference type="PANTHER" id="PTHR23301:SF0">
    <property type="entry name" value="CHITIN-BINDING TYPE-2 DOMAIN-CONTAINING PROTEIN-RELATED"/>
    <property type="match status" value="1"/>
</dbReference>